<dbReference type="Pfam" id="PF00903">
    <property type="entry name" value="Glyoxalase"/>
    <property type="match status" value="1"/>
</dbReference>
<dbReference type="RefSeq" id="WP_052679554.1">
    <property type="nucleotide sequence ID" value="NZ_CP020614.1"/>
</dbReference>
<dbReference type="AlphaFoldDB" id="A0A098GI78"/>
<dbReference type="Proteomes" id="UP000182998">
    <property type="component" value="Unassembled WGS sequence"/>
</dbReference>
<reference evidence="2" key="1">
    <citation type="submission" date="2014-09" db="EMBL/GenBank/DDBJ databases">
        <authorList>
            <person name="GOMEZ-VALERO Laura"/>
        </authorList>
    </citation>
    <scope>NUCLEOTIDE SEQUENCE</scope>
    <source>
        <strain evidence="2">ATCC33218</strain>
    </source>
</reference>
<gene>
    <name evidence="2" type="ORF">LMI_2421</name>
    <name evidence="3" type="ORF">SAMN02982997_01064</name>
</gene>
<keyword evidence="5" id="KW-1185">Reference proteome</keyword>
<reference evidence="4" key="2">
    <citation type="submission" date="2014-09" db="EMBL/GenBank/DDBJ databases">
        <authorList>
            <person name="Gomez-Valero L."/>
        </authorList>
    </citation>
    <scope>NUCLEOTIDE SEQUENCE [LARGE SCALE GENOMIC DNA]</scope>
    <source>
        <strain evidence="4">ATCC33218</strain>
    </source>
</reference>
<keyword evidence="2" id="KW-0223">Dioxygenase</keyword>
<dbReference type="InterPro" id="IPR004360">
    <property type="entry name" value="Glyas_Fos-R_dOase_dom"/>
</dbReference>
<dbReference type="STRING" id="451.B6N58_04070"/>
<evidence type="ECO:0000313" key="4">
    <source>
        <dbReference type="Proteomes" id="UP000032414"/>
    </source>
</evidence>
<dbReference type="CDD" id="cd07247">
    <property type="entry name" value="SgaA_N_like"/>
    <property type="match status" value="1"/>
</dbReference>
<dbReference type="PATRIC" id="fig|451.8.peg.2838"/>
<feature type="domain" description="VOC" evidence="1">
    <location>
        <begin position="6"/>
        <end position="122"/>
    </location>
</feature>
<dbReference type="KEGG" id="tmc:LMI_2421"/>
<evidence type="ECO:0000313" key="3">
    <source>
        <dbReference type="EMBL" id="SCY20478.1"/>
    </source>
</evidence>
<dbReference type="OrthoDB" id="8776491at2"/>
<dbReference type="EMBL" id="FMVN01000005">
    <property type="protein sequence ID" value="SCY20478.1"/>
    <property type="molecule type" value="Genomic_DNA"/>
</dbReference>
<organism evidence="2 4">
    <name type="scientific">Legionella micdadei</name>
    <name type="common">Tatlockia micdadei</name>
    <dbReference type="NCBI Taxonomy" id="451"/>
    <lineage>
        <taxon>Bacteria</taxon>
        <taxon>Pseudomonadati</taxon>
        <taxon>Pseudomonadota</taxon>
        <taxon>Gammaproteobacteria</taxon>
        <taxon>Legionellales</taxon>
        <taxon>Legionellaceae</taxon>
        <taxon>Legionella</taxon>
    </lineage>
</organism>
<dbReference type="PANTHER" id="PTHR33993:SF2">
    <property type="entry name" value="VOC DOMAIN-CONTAINING PROTEIN"/>
    <property type="match status" value="1"/>
</dbReference>
<name>A0A098GI78_LEGMI</name>
<keyword evidence="2" id="KW-0560">Oxidoreductase</keyword>
<reference evidence="3 5" key="3">
    <citation type="submission" date="2016-10" db="EMBL/GenBank/DDBJ databases">
        <authorList>
            <person name="Varghese N."/>
            <person name="Submissions S."/>
        </authorList>
    </citation>
    <scope>NUCLEOTIDE SEQUENCE [LARGE SCALE GENOMIC DNA]</scope>
    <source>
        <strain evidence="3 5">ATCC 33218</strain>
    </source>
</reference>
<dbReference type="InterPro" id="IPR029068">
    <property type="entry name" value="Glyas_Bleomycin-R_OHBP_Dase"/>
</dbReference>
<dbReference type="Proteomes" id="UP000032414">
    <property type="component" value="Chromosome I"/>
</dbReference>
<evidence type="ECO:0000313" key="2">
    <source>
        <dbReference type="EMBL" id="CEG61687.1"/>
    </source>
</evidence>
<accession>A0A098GI78</accession>
<dbReference type="GO" id="GO:0051213">
    <property type="term" value="F:dioxygenase activity"/>
    <property type="evidence" value="ECO:0007669"/>
    <property type="project" value="UniProtKB-KW"/>
</dbReference>
<dbReference type="PROSITE" id="PS51819">
    <property type="entry name" value="VOC"/>
    <property type="match status" value="1"/>
</dbReference>
<dbReference type="Gene3D" id="3.10.180.10">
    <property type="entry name" value="2,3-Dihydroxybiphenyl 1,2-Dioxygenase, domain 1"/>
    <property type="match status" value="1"/>
</dbReference>
<dbReference type="EMBL" id="LN614830">
    <property type="protein sequence ID" value="CEG61687.1"/>
    <property type="molecule type" value="Genomic_DNA"/>
</dbReference>
<dbReference type="HOGENOM" id="CLU_127592_0_2_6"/>
<proteinExistence type="predicted"/>
<sequence length="124" mass="13563">MSAKNTFCWTDIPVVDLDRAIHFYTAILGEPVQKIAEHGFEFGLLPHTEDNVSGCLVVMNNRKPSLDGPLVYLNVEGQLDRAIGEAKKLGAKVLQAKEQIGPYGHRAIVLDTEGNAIALYSKEA</sequence>
<evidence type="ECO:0000313" key="5">
    <source>
        <dbReference type="Proteomes" id="UP000182998"/>
    </source>
</evidence>
<dbReference type="PANTHER" id="PTHR33993">
    <property type="entry name" value="GLYOXALASE-RELATED"/>
    <property type="match status" value="1"/>
</dbReference>
<dbReference type="InterPro" id="IPR037523">
    <property type="entry name" value="VOC_core"/>
</dbReference>
<dbReference type="SUPFAM" id="SSF54593">
    <property type="entry name" value="Glyoxalase/Bleomycin resistance protein/Dihydroxybiphenyl dioxygenase"/>
    <property type="match status" value="1"/>
</dbReference>
<protein>
    <submittedName>
        <fullName evidence="2">Glyoxalase/bleomycin resistance protein/dioxygenase</fullName>
    </submittedName>
</protein>
<evidence type="ECO:0000259" key="1">
    <source>
        <dbReference type="PROSITE" id="PS51819"/>
    </source>
</evidence>
<dbReference type="InterPro" id="IPR052164">
    <property type="entry name" value="Anthracycline_SecMetBiosynth"/>
</dbReference>